<gene>
    <name evidence="3" type="ORF">SAMN04489758_1038</name>
</gene>
<evidence type="ECO:0000259" key="2">
    <source>
        <dbReference type="Pfam" id="PF00561"/>
    </source>
</evidence>
<dbReference type="PANTHER" id="PTHR43798">
    <property type="entry name" value="MONOACYLGLYCEROL LIPASE"/>
    <property type="match status" value="1"/>
</dbReference>
<dbReference type="EMBL" id="FOIN01000003">
    <property type="protein sequence ID" value="SET17979.1"/>
    <property type="molecule type" value="Genomic_DNA"/>
</dbReference>
<evidence type="ECO:0000313" key="4">
    <source>
        <dbReference type="Proteomes" id="UP000198558"/>
    </source>
</evidence>
<dbReference type="InterPro" id="IPR000073">
    <property type="entry name" value="AB_hydrolase_1"/>
</dbReference>
<dbReference type="GeneID" id="78287472"/>
<organism evidence="3 4">
    <name type="scientific">Thomasclavelia cocleata</name>
    <dbReference type="NCBI Taxonomy" id="69824"/>
    <lineage>
        <taxon>Bacteria</taxon>
        <taxon>Bacillati</taxon>
        <taxon>Bacillota</taxon>
        <taxon>Erysipelotrichia</taxon>
        <taxon>Erysipelotrichales</taxon>
        <taxon>Coprobacillaceae</taxon>
        <taxon>Thomasclavelia</taxon>
    </lineage>
</organism>
<feature type="domain" description="AB hydrolase-1" evidence="2">
    <location>
        <begin position="20"/>
        <end position="115"/>
    </location>
</feature>
<evidence type="ECO:0000256" key="1">
    <source>
        <dbReference type="ARBA" id="ARBA00022801"/>
    </source>
</evidence>
<reference evidence="4" key="1">
    <citation type="submission" date="2016-10" db="EMBL/GenBank/DDBJ databases">
        <authorList>
            <person name="Varghese N."/>
            <person name="Submissions S."/>
        </authorList>
    </citation>
    <scope>NUCLEOTIDE SEQUENCE [LARGE SCALE GENOMIC DNA]</scope>
    <source>
        <strain evidence="4">DSM 1551</strain>
    </source>
</reference>
<dbReference type="RefSeq" id="WP_092352036.1">
    <property type="nucleotide sequence ID" value="NZ_FOIN01000003.1"/>
</dbReference>
<dbReference type="OrthoDB" id="9776303at2"/>
<dbReference type="SUPFAM" id="SSF53474">
    <property type="entry name" value="alpha/beta-Hydrolases"/>
    <property type="match status" value="1"/>
</dbReference>
<sequence>MKIVVNGSELFYKVTGQGRTMILVHGNGEEHHIFDQLVEVLKEYYTCYCIDSRGHGESSKVEKYSYQAMAEDIMDFIKKLGLTDVIYYGFSDGGIVGLLVASQSDLINDLIISGANIEPRGLKDYVYYIMKAAYIIKKDPKIKLMLDQPHINHYTLQKIKARTLVLAGSKDMIKESHTIEIAHNISGSKLLILPKEDHSSYVINSTKLAPIILSFVK</sequence>
<keyword evidence="4" id="KW-1185">Reference proteome</keyword>
<proteinExistence type="predicted"/>
<dbReference type="Proteomes" id="UP000198558">
    <property type="component" value="Unassembled WGS sequence"/>
</dbReference>
<dbReference type="GO" id="GO:0016020">
    <property type="term" value="C:membrane"/>
    <property type="evidence" value="ECO:0007669"/>
    <property type="project" value="TreeGrafter"/>
</dbReference>
<dbReference type="Pfam" id="PF00561">
    <property type="entry name" value="Abhydrolase_1"/>
    <property type="match status" value="1"/>
</dbReference>
<evidence type="ECO:0000313" key="3">
    <source>
        <dbReference type="EMBL" id="SET17979.1"/>
    </source>
</evidence>
<dbReference type="InterPro" id="IPR029058">
    <property type="entry name" value="AB_hydrolase_fold"/>
</dbReference>
<accession>A0A1I0CEH9</accession>
<keyword evidence="1 3" id="KW-0378">Hydrolase</keyword>
<name>A0A1I0CEH9_9FIRM</name>
<protein>
    <submittedName>
        <fullName evidence="3">Alpha/beta hydrolase family protein</fullName>
    </submittedName>
</protein>
<dbReference type="AlphaFoldDB" id="A0A1I0CEH9"/>
<dbReference type="InterPro" id="IPR050266">
    <property type="entry name" value="AB_hydrolase_sf"/>
</dbReference>
<dbReference type="PANTHER" id="PTHR43798:SF31">
    <property type="entry name" value="AB HYDROLASE SUPERFAMILY PROTEIN YCLE"/>
    <property type="match status" value="1"/>
</dbReference>
<dbReference type="GO" id="GO:0016787">
    <property type="term" value="F:hydrolase activity"/>
    <property type="evidence" value="ECO:0007669"/>
    <property type="project" value="UniProtKB-KW"/>
</dbReference>
<dbReference type="Gene3D" id="3.40.50.1820">
    <property type="entry name" value="alpha/beta hydrolase"/>
    <property type="match status" value="1"/>
</dbReference>